<dbReference type="RefSeq" id="WP_149436590.1">
    <property type="nucleotide sequence ID" value="NZ_VTPX01000011.1"/>
</dbReference>
<evidence type="ECO:0000313" key="3">
    <source>
        <dbReference type="EMBL" id="KAA0016449.1"/>
    </source>
</evidence>
<dbReference type="PRINTS" id="PR00420">
    <property type="entry name" value="RNGMNOXGNASE"/>
</dbReference>
<name>A0A640WC42_9GAMM</name>
<sequence>MSEADHEVIVIGAGPAGAAIAAQLASRGRRVLVVERSHFPRFSIGESLLPQCMGHLEEAGLLNTVQAAGYQPKNGAAFTRGGESTAIDFRHKFTPGWGTTFQVERADFDHRLIEAARAKGAKVEFGITVTAFRADPDRPQVDVVDESGNASTLTARFVVDASGYGRVLARLEALERDARQAPRTALFTHVEGCPVEPSHDREKILIGVHPDDAGIWYWLIPFRNQRASVGVVGQTERMSAYGDSTEARWQALIDAEPRFRQLLGGSRPTRPIAELGGYSADVTRLHGPGYVLLGNAGEFLDPVFSSGVTIALKSASLAAPLVDRQLAGEAIDWLGRFEAPLREGIETFRAFVDAWYDGRLQTIIFHADAPRDIKERISAILAGYAWDRRNPFVTDSARHIDTLADLCERQAASRASGSGTAGARQPDAGPSPETGR</sequence>
<dbReference type="AlphaFoldDB" id="A0A640WC42"/>
<dbReference type="InterPro" id="IPR050816">
    <property type="entry name" value="Flavin-dep_Halogenase_NPB"/>
</dbReference>
<gene>
    <name evidence="3" type="ORF">F0A16_17145</name>
</gene>
<feature type="domain" description="FAD-binding" evidence="2">
    <location>
        <begin position="6"/>
        <end position="252"/>
    </location>
</feature>
<dbReference type="PANTHER" id="PTHR43747:SF1">
    <property type="entry name" value="SLR1998 PROTEIN"/>
    <property type="match status" value="1"/>
</dbReference>
<organism evidence="3 4">
    <name type="scientific">Salinicola corii</name>
    <dbReference type="NCBI Taxonomy" id="2606937"/>
    <lineage>
        <taxon>Bacteria</taxon>
        <taxon>Pseudomonadati</taxon>
        <taxon>Pseudomonadota</taxon>
        <taxon>Gammaproteobacteria</taxon>
        <taxon>Oceanospirillales</taxon>
        <taxon>Halomonadaceae</taxon>
        <taxon>Salinicola</taxon>
    </lineage>
</organism>
<dbReference type="SUPFAM" id="SSF51905">
    <property type="entry name" value="FAD/NAD(P)-binding domain"/>
    <property type="match status" value="1"/>
</dbReference>
<dbReference type="InterPro" id="IPR036188">
    <property type="entry name" value="FAD/NAD-bd_sf"/>
</dbReference>
<comment type="caution">
    <text evidence="3">The sequence shown here is derived from an EMBL/GenBank/DDBJ whole genome shotgun (WGS) entry which is preliminary data.</text>
</comment>
<evidence type="ECO:0000313" key="4">
    <source>
        <dbReference type="Proteomes" id="UP000466024"/>
    </source>
</evidence>
<dbReference type="Gene3D" id="3.50.50.60">
    <property type="entry name" value="FAD/NAD(P)-binding domain"/>
    <property type="match status" value="1"/>
</dbReference>
<dbReference type="Pfam" id="PF01494">
    <property type="entry name" value="FAD_binding_3"/>
    <property type="match status" value="1"/>
</dbReference>
<dbReference type="PANTHER" id="PTHR43747">
    <property type="entry name" value="FAD-BINDING PROTEIN"/>
    <property type="match status" value="1"/>
</dbReference>
<feature type="region of interest" description="Disordered" evidence="1">
    <location>
        <begin position="411"/>
        <end position="436"/>
    </location>
</feature>
<dbReference type="InterPro" id="IPR002938">
    <property type="entry name" value="FAD-bd"/>
</dbReference>
<protein>
    <submittedName>
        <fullName evidence="3">NAD(P)/FAD-dependent oxidoreductase</fullName>
    </submittedName>
</protein>
<evidence type="ECO:0000256" key="1">
    <source>
        <dbReference type="SAM" id="MobiDB-lite"/>
    </source>
</evidence>
<proteinExistence type="predicted"/>
<dbReference type="Proteomes" id="UP000466024">
    <property type="component" value="Unassembled WGS sequence"/>
</dbReference>
<keyword evidence="4" id="KW-1185">Reference proteome</keyword>
<feature type="compositionally biased region" description="Low complexity" evidence="1">
    <location>
        <begin position="411"/>
        <end position="425"/>
    </location>
</feature>
<evidence type="ECO:0000259" key="2">
    <source>
        <dbReference type="Pfam" id="PF01494"/>
    </source>
</evidence>
<dbReference type="EMBL" id="VTPX01000011">
    <property type="protein sequence ID" value="KAA0016449.1"/>
    <property type="molecule type" value="Genomic_DNA"/>
</dbReference>
<dbReference type="GO" id="GO:0071949">
    <property type="term" value="F:FAD binding"/>
    <property type="evidence" value="ECO:0007669"/>
    <property type="project" value="InterPro"/>
</dbReference>
<accession>A0A640WC42</accession>
<reference evidence="3 4" key="1">
    <citation type="submission" date="2019-08" db="EMBL/GenBank/DDBJ databases">
        <title>Bioinformatics analysis of the strain L3 and L5.</title>
        <authorList>
            <person name="Li X."/>
        </authorList>
    </citation>
    <scope>NUCLEOTIDE SEQUENCE [LARGE SCALE GENOMIC DNA]</scope>
    <source>
        <strain evidence="3 4">L3</strain>
    </source>
</reference>